<comment type="similarity">
    <text evidence="6 7">Belongs to the class I-like SAM-binding methyltransferase superfamily. C5-methyltransferase family.</text>
</comment>
<reference evidence="8 9" key="1">
    <citation type="journal article" date="2023" name="J. Phycol.">
        <title>Chrysosporum ovalisporum is synonymous with the true-branching cyanobacterium Umezakia natans (Nostocales/Aphanizomenonaceae).</title>
        <authorList>
            <person name="McGregor G.B."/>
            <person name="Sendall B.C."/>
            <person name="Niiyama Y."/>
            <person name="Tuji A."/>
            <person name="Willis A."/>
        </authorList>
    </citation>
    <scope>NUCLEOTIDE SEQUENCE [LARGE SCALE GENOMIC DNA]</scope>
    <source>
        <strain evidence="8 9">ANA360D</strain>
    </source>
</reference>
<evidence type="ECO:0000256" key="7">
    <source>
        <dbReference type="RuleBase" id="RU000416"/>
    </source>
</evidence>
<keyword evidence="3 6" id="KW-0808">Transferase</keyword>
<dbReference type="GO" id="GO:0044027">
    <property type="term" value="P:negative regulation of gene expression via chromosomal CpG island methylation"/>
    <property type="evidence" value="ECO:0007669"/>
    <property type="project" value="TreeGrafter"/>
</dbReference>
<accession>A0AA43KCL6</accession>
<dbReference type="EC" id="2.1.1.37" evidence="1"/>
<dbReference type="PRINTS" id="PR00105">
    <property type="entry name" value="C5METTRFRASE"/>
</dbReference>
<comment type="caution">
    <text evidence="8">The sequence shown here is derived from an EMBL/GenBank/DDBJ whole genome shotgun (WGS) entry which is preliminary data.</text>
</comment>
<dbReference type="PANTHER" id="PTHR10629:SF52">
    <property type="entry name" value="DNA (CYTOSINE-5)-METHYLTRANSFERASE 1"/>
    <property type="match status" value="1"/>
</dbReference>
<evidence type="ECO:0000256" key="1">
    <source>
        <dbReference type="ARBA" id="ARBA00011975"/>
    </source>
</evidence>
<evidence type="ECO:0000256" key="4">
    <source>
        <dbReference type="ARBA" id="ARBA00022691"/>
    </source>
</evidence>
<dbReference type="Proteomes" id="UP001159387">
    <property type="component" value="Unassembled WGS sequence"/>
</dbReference>
<keyword evidence="5" id="KW-0680">Restriction system</keyword>
<keyword evidence="2 6" id="KW-0489">Methyltransferase</keyword>
<evidence type="ECO:0000256" key="3">
    <source>
        <dbReference type="ARBA" id="ARBA00022679"/>
    </source>
</evidence>
<keyword evidence="9" id="KW-1185">Reference proteome</keyword>
<dbReference type="GO" id="GO:0009307">
    <property type="term" value="P:DNA restriction-modification system"/>
    <property type="evidence" value="ECO:0007669"/>
    <property type="project" value="UniProtKB-KW"/>
</dbReference>
<dbReference type="PANTHER" id="PTHR10629">
    <property type="entry name" value="CYTOSINE-SPECIFIC METHYLTRANSFERASE"/>
    <property type="match status" value="1"/>
</dbReference>
<dbReference type="EMBL" id="JANQDH010000098">
    <property type="protein sequence ID" value="MDH6061664.1"/>
    <property type="molecule type" value="Genomic_DNA"/>
</dbReference>
<evidence type="ECO:0000256" key="5">
    <source>
        <dbReference type="ARBA" id="ARBA00022747"/>
    </source>
</evidence>
<dbReference type="Gene3D" id="3.40.50.150">
    <property type="entry name" value="Vaccinia Virus protein VP39"/>
    <property type="match status" value="1"/>
</dbReference>
<dbReference type="GO" id="GO:0003886">
    <property type="term" value="F:DNA (cytosine-5-)-methyltransferase activity"/>
    <property type="evidence" value="ECO:0007669"/>
    <property type="project" value="UniProtKB-EC"/>
</dbReference>
<sequence length="374" mass="42312">METEKFKQPYLNLIERELQLPEKENSQHLVIDLFSGCGGLALGFEAIGFQTIGYEILADACATYQHNLGSQCYQVNLTPLSNLVGGATVIIGGPPCQPFSVSGNQLGLQDSRDGFPTFIAAVERYHPQLALFENVRGMLFRNERYFQEIVLALQNIGYIVEWEILNAAHYGVPQKRERLFCVAHQGGWHWPEKTHFYSPYTAGEALDKLAYLALPNFKFLTPSMDEYIKKYEIASKCINPRDINLNTPSRTVTCRNLSGATGDMLRIRLPDGRRRRLTVREGARLQSFPDWFQFQGSENSQFNQIGNAVPPLLAKALANSVKTYLQTNHKISCQTIYQPTQYTQLSLELKTDVGETLARYNHKLTKRRVPKNAG</sequence>
<gene>
    <name evidence="8" type="ORF">NWP17_14690</name>
</gene>
<proteinExistence type="inferred from homology"/>
<dbReference type="GO" id="GO:0003677">
    <property type="term" value="F:DNA binding"/>
    <property type="evidence" value="ECO:0007669"/>
    <property type="project" value="TreeGrafter"/>
</dbReference>
<dbReference type="RefSeq" id="WP_280655630.1">
    <property type="nucleotide sequence ID" value="NZ_JANQDH010000098.1"/>
</dbReference>
<dbReference type="NCBIfam" id="TIGR00675">
    <property type="entry name" value="dcm"/>
    <property type="match status" value="1"/>
</dbReference>
<keyword evidence="4 6" id="KW-0949">S-adenosyl-L-methionine</keyword>
<name>A0AA43KCL6_9CYAN</name>
<evidence type="ECO:0000256" key="6">
    <source>
        <dbReference type="PROSITE-ProRule" id="PRU01016"/>
    </source>
</evidence>
<dbReference type="GO" id="GO:0032259">
    <property type="term" value="P:methylation"/>
    <property type="evidence" value="ECO:0007669"/>
    <property type="project" value="UniProtKB-KW"/>
</dbReference>
<evidence type="ECO:0000256" key="2">
    <source>
        <dbReference type="ARBA" id="ARBA00022603"/>
    </source>
</evidence>
<dbReference type="AlphaFoldDB" id="A0AA43KCL6"/>
<evidence type="ECO:0000313" key="9">
    <source>
        <dbReference type="Proteomes" id="UP001159387"/>
    </source>
</evidence>
<dbReference type="PROSITE" id="PS51679">
    <property type="entry name" value="SAM_MT_C5"/>
    <property type="match status" value="1"/>
</dbReference>
<dbReference type="InterPro" id="IPR001525">
    <property type="entry name" value="C5_MeTfrase"/>
</dbReference>
<feature type="active site" evidence="6">
    <location>
        <position position="96"/>
    </location>
</feature>
<dbReference type="InterPro" id="IPR029063">
    <property type="entry name" value="SAM-dependent_MTases_sf"/>
</dbReference>
<evidence type="ECO:0000313" key="8">
    <source>
        <dbReference type="EMBL" id="MDH6061664.1"/>
    </source>
</evidence>
<dbReference type="InterPro" id="IPR050390">
    <property type="entry name" value="C5-Methyltransferase"/>
</dbReference>
<organism evidence="8 9">
    <name type="scientific">Chrysosporum bergii ANA360D</name>
    <dbReference type="NCBI Taxonomy" id="617107"/>
    <lineage>
        <taxon>Bacteria</taxon>
        <taxon>Bacillati</taxon>
        <taxon>Cyanobacteriota</taxon>
        <taxon>Cyanophyceae</taxon>
        <taxon>Nostocales</taxon>
        <taxon>Nodulariaceae</taxon>
        <taxon>Chrysosporum</taxon>
    </lineage>
</organism>
<dbReference type="Pfam" id="PF00145">
    <property type="entry name" value="DNA_methylase"/>
    <property type="match status" value="1"/>
</dbReference>
<dbReference type="Gene3D" id="3.90.120.10">
    <property type="entry name" value="DNA Methylase, subunit A, domain 2"/>
    <property type="match status" value="1"/>
</dbReference>
<dbReference type="SUPFAM" id="SSF53335">
    <property type="entry name" value="S-adenosyl-L-methionine-dependent methyltransferases"/>
    <property type="match status" value="1"/>
</dbReference>
<protein>
    <recommendedName>
        <fullName evidence="1">DNA (cytosine-5-)-methyltransferase</fullName>
        <ecNumber evidence="1">2.1.1.37</ecNumber>
    </recommendedName>
</protein>